<sequence length="82" mass="9556">MTQNELSQLTDQELMIEAKKMKTSKITNSFFIGFLVGIICYSIFKNSWGLFTLIPLFFIYKLVTNAKKDKPLEDEMKARNLK</sequence>
<feature type="transmembrane region" description="Helical" evidence="1">
    <location>
        <begin position="26"/>
        <end position="44"/>
    </location>
</feature>
<protein>
    <submittedName>
        <fullName evidence="2">FUSC family protein</fullName>
    </submittedName>
</protein>
<organism evidence="2 3">
    <name type="scientific">Flavobacterium faecale</name>
    <dbReference type="NCBI Taxonomy" id="1355330"/>
    <lineage>
        <taxon>Bacteria</taxon>
        <taxon>Pseudomonadati</taxon>
        <taxon>Bacteroidota</taxon>
        <taxon>Flavobacteriia</taxon>
        <taxon>Flavobacteriales</taxon>
        <taxon>Flavobacteriaceae</taxon>
        <taxon>Flavobacterium</taxon>
    </lineage>
</organism>
<evidence type="ECO:0000313" key="2">
    <source>
        <dbReference type="EMBL" id="AWG21511.1"/>
    </source>
</evidence>
<keyword evidence="1" id="KW-0812">Transmembrane</keyword>
<accession>A0A2S1LCS1</accession>
<keyword evidence="1" id="KW-1133">Transmembrane helix</keyword>
<dbReference type="AlphaFoldDB" id="A0A2S1LCS1"/>
<reference evidence="2 3" key="1">
    <citation type="submission" date="2017-04" db="EMBL/GenBank/DDBJ databases">
        <title>Compelte genome sequence of WV33.</title>
        <authorList>
            <person name="Lee P.C."/>
        </authorList>
    </citation>
    <scope>NUCLEOTIDE SEQUENCE [LARGE SCALE GENOMIC DNA]</scope>
    <source>
        <strain evidence="2 3">WV33</strain>
    </source>
</reference>
<evidence type="ECO:0000256" key="1">
    <source>
        <dbReference type="SAM" id="Phobius"/>
    </source>
</evidence>
<dbReference type="Proteomes" id="UP000244527">
    <property type="component" value="Chromosome"/>
</dbReference>
<dbReference type="KEGG" id="ffa:FFWV33_08200"/>
<keyword evidence="1" id="KW-0472">Membrane</keyword>
<keyword evidence="3" id="KW-1185">Reference proteome</keyword>
<dbReference type="EMBL" id="CP020918">
    <property type="protein sequence ID" value="AWG21511.1"/>
    <property type="molecule type" value="Genomic_DNA"/>
</dbReference>
<name>A0A2S1LCS1_9FLAO</name>
<evidence type="ECO:0000313" key="3">
    <source>
        <dbReference type="Proteomes" id="UP000244527"/>
    </source>
</evidence>
<dbReference type="OrthoDB" id="713928at2"/>
<dbReference type="RefSeq" id="WP_108740449.1">
    <property type="nucleotide sequence ID" value="NZ_CP020918.1"/>
</dbReference>
<gene>
    <name evidence="2" type="ORF">FFWV33_08200</name>
</gene>
<proteinExistence type="predicted"/>